<dbReference type="eggNOG" id="COG1638">
    <property type="taxonomic scope" value="Bacteria"/>
</dbReference>
<dbReference type="AlphaFoldDB" id="W1RUH6"/>
<keyword evidence="1 2" id="KW-0732">Signal</keyword>
<evidence type="ECO:0000256" key="2">
    <source>
        <dbReference type="SAM" id="SignalP"/>
    </source>
</evidence>
<dbReference type="NCBIfam" id="NF037995">
    <property type="entry name" value="TRAP_S1"/>
    <property type="match status" value="1"/>
</dbReference>
<dbReference type="Proteomes" id="UP000018857">
    <property type="component" value="Unassembled WGS sequence"/>
</dbReference>
<feature type="chain" id="PRO_5004809211" evidence="2">
    <location>
        <begin position="28"/>
        <end position="351"/>
    </location>
</feature>
<dbReference type="Pfam" id="PF03480">
    <property type="entry name" value="DctP"/>
    <property type="match status" value="1"/>
</dbReference>
<feature type="signal peptide" evidence="2">
    <location>
        <begin position="1"/>
        <end position="27"/>
    </location>
</feature>
<sequence length="351" mass="39497">MIKHSIMTIAKLVTVGCVLFGTAQTHAQSKAPTVLTYSDHQPLNGMRMHFLNDVFFPAVERESNGRLKIETHWDGELAIAYEALPSLSSGKTDISVIVPEYKAKEMPLHQIFKGFPVGPSGAQQVKFFREIYDEVPEFNQELDDNNIRPIFLSTGFPASFFGTKSLPNLQQIQDQKWRSASFWHLDFLKSAGAEPVRMHWGPEVYDALSDGHLDGILVNIDSAYNLDLHKTAKHSLISQKLWLGHLYIIAINNDVWAKLDKKDQHAFNRAAEYAYGLLGDVMDKSYADMVSTIEAEGNSARELTDAEIQAWATTSDFASHQRRWAEALPNNSEKAIDAIDRVGDILKKYND</sequence>
<protein>
    <submittedName>
        <fullName evidence="3">ABC transporter substrate-binding protein</fullName>
    </submittedName>
</protein>
<dbReference type="OrthoDB" id="9177965at2"/>
<evidence type="ECO:0000256" key="1">
    <source>
        <dbReference type="ARBA" id="ARBA00022729"/>
    </source>
</evidence>
<dbReference type="RefSeq" id="WP_024023966.1">
    <property type="nucleotide sequence ID" value="NZ_AYOZ01000013.1"/>
</dbReference>
<reference evidence="3 4" key="1">
    <citation type="journal article" date="2014" name="Genome Announc.">
        <title>Draft Genome Sequence of Marinomonas sp. Strain D104, a Polycyclic Aromatic Hydrocarbon-Degrading Bacterium from the Deep-Sea Sediment of the Arctic Ocean.</title>
        <authorList>
            <person name="Dong C."/>
            <person name="Bai X."/>
            <person name="Lai Q."/>
            <person name="Xie Y."/>
            <person name="Chen X."/>
            <person name="Shao Z."/>
        </authorList>
    </citation>
    <scope>NUCLEOTIDE SEQUENCE [LARGE SCALE GENOMIC DNA]</scope>
    <source>
        <strain evidence="3 4">D104</strain>
    </source>
</reference>
<keyword evidence="4" id="KW-1185">Reference proteome</keyword>
<dbReference type="PANTHER" id="PTHR33376">
    <property type="match status" value="1"/>
</dbReference>
<accession>W1RUH6</accession>
<comment type="caution">
    <text evidence="3">The sequence shown here is derived from an EMBL/GenBank/DDBJ whole genome shotgun (WGS) entry which is preliminary data.</text>
</comment>
<dbReference type="Gene3D" id="3.40.190.170">
    <property type="entry name" value="Bacterial extracellular solute-binding protein, family 7"/>
    <property type="match status" value="1"/>
</dbReference>
<proteinExistence type="predicted"/>
<name>W1RUH6_9GAMM</name>
<dbReference type="GO" id="GO:0055085">
    <property type="term" value="P:transmembrane transport"/>
    <property type="evidence" value="ECO:0007669"/>
    <property type="project" value="InterPro"/>
</dbReference>
<organism evidence="3 4">
    <name type="scientific">Marinomonas profundimaris</name>
    <dbReference type="NCBI Taxonomy" id="1208321"/>
    <lineage>
        <taxon>Bacteria</taxon>
        <taxon>Pseudomonadati</taxon>
        <taxon>Pseudomonadota</taxon>
        <taxon>Gammaproteobacteria</taxon>
        <taxon>Oceanospirillales</taxon>
        <taxon>Oceanospirillaceae</taxon>
        <taxon>Marinomonas</taxon>
    </lineage>
</organism>
<dbReference type="InterPro" id="IPR018389">
    <property type="entry name" value="DctP_fam"/>
</dbReference>
<evidence type="ECO:0000313" key="3">
    <source>
        <dbReference type="EMBL" id="ETI60470.1"/>
    </source>
</evidence>
<gene>
    <name evidence="3" type="ORF">D104_09150</name>
</gene>
<dbReference type="PATRIC" id="fig|1208321.3.peg.1821"/>
<dbReference type="EMBL" id="AYOZ01000013">
    <property type="protein sequence ID" value="ETI60470.1"/>
    <property type="molecule type" value="Genomic_DNA"/>
</dbReference>
<dbReference type="PANTHER" id="PTHR33376:SF15">
    <property type="entry name" value="BLL6794 PROTEIN"/>
    <property type="match status" value="1"/>
</dbReference>
<evidence type="ECO:0000313" key="4">
    <source>
        <dbReference type="Proteomes" id="UP000018857"/>
    </source>
</evidence>
<dbReference type="InterPro" id="IPR038404">
    <property type="entry name" value="TRAP_DctP_sf"/>
</dbReference>
<dbReference type="STRING" id="1208321.D104_09150"/>